<evidence type="ECO:0000259" key="1">
    <source>
        <dbReference type="Pfam" id="PF00561"/>
    </source>
</evidence>
<keyword evidence="3" id="KW-1185">Reference proteome</keyword>
<keyword evidence="2" id="KW-0378">Hydrolase</keyword>
<dbReference type="Pfam" id="PF00561">
    <property type="entry name" value="Abhydrolase_1"/>
    <property type="match status" value="1"/>
</dbReference>
<dbReference type="InterPro" id="IPR000073">
    <property type="entry name" value="AB_hydrolase_1"/>
</dbReference>
<sequence length="287" mass="30126">MADTACGPIEYAMSGDGPAVLLVHGAGGGYSQVADLQRLLAASGFTAIAVSRFGYLRTPLPADATPAAQADAHACLLDALQVPRAAALGLSAGAPSALQYCVRHADRCTALVLLVPAIAVPGREVAETTPPSPFWQFVFDHALRSDFVIWGLARLWPEVLIETVLATPLEDFRNASDPERQRALAVVRDIFPVSPKVDGLKNDVLVTTPSPSPALSLIAAPTLAISTRNDLYGTDAGMAHAAAEIPGARLILFPDGGHAWLGHDAEVRAALVAFLRQATAPHRADRP</sequence>
<dbReference type="AlphaFoldDB" id="A0A853J9U9"/>
<dbReference type="PANTHER" id="PTHR43798:SF33">
    <property type="entry name" value="HYDROLASE, PUTATIVE (AFU_ORTHOLOGUE AFUA_2G14860)-RELATED"/>
    <property type="match status" value="1"/>
</dbReference>
<comment type="caution">
    <text evidence="2">The sequence shown here is derived from an EMBL/GenBank/DDBJ whole genome shotgun (WGS) entry which is preliminary data.</text>
</comment>
<evidence type="ECO:0000313" key="3">
    <source>
        <dbReference type="Proteomes" id="UP000578091"/>
    </source>
</evidence>
<dbReference type="InterPro" id="IPR050266">
    <property type="entry name" value="AB_hydrolase_sf"/>
</dbReference>
<dbReference type="GO" id="GO:0016020">
    <property type="term" value="C:membrane"/>
    <property type="evidence" value="ECO:0007669"/>
    <property type="project" value="TreeGrafter"/>
</dbReference>
<dbReference type="EMBL" id="JACCKA010000027">
    <property type="protein sequence ID" value="NZA25448.1"/>
    <property type="molecule type" value="Genomic_DNA"/>
</dbReference>
<reference evidence="2 3" key="1">
    <citation type="submission" date="2020-07" db="EMBL/GenBank/DDBJ databases">
        <title>Luteimonas sp. SJ-92.</title>
        <authorList>
            <person name="Huang X.-X."/>
            <person name="Xu L."/>
            <person name="Sun J.-Q."/>
        </authorList>
    </citation>
    <scope>NUCLEOTIDE SEQUENCE [LARGE SCALE GENOMIC DNA]</scope>
    <source>
        <strain evidence="2 3">SJ-92</strain>
    </source>
</reference>
<dbReference type="Gene3D" id="3.40.50.1820">
    <property type="entry name" value="alpha/beta hydrolase"/>
    <property type="match status" value="1"/>
</dbReference>
<proteinExistence type="predicted"/>
<organism evidence="2 3">
    <name type="scientific">Luteimonas salinisoli</name>
    <dbReference type="NCBI Taxonomy" id="2752307"/>
    <lineage>
        <taxon>Bacteria</taxon>
        <taxon>Pseudomonadati</taxon>
        <taxon>Pseudomonadota</taxon>
        <taxon>Gammaproteobacteria</taxon>
        <taxon>Lysobacterales</taxon>
        <taxon>Lysobacteraceae</taxon>
        <taxon>Luteimonas</taxon>
    </lineage>
</organism>
<dbReference type="SUPFAM" id="SSF53474">
    <property type="entry name" value="alpha/beta-Hydrolases"/>
    <property type="match status" value="1"/>
</dbReference>
<feature type="domain" description="AB hydrolase-1" evidence="1">
    <location>
        <begin position="18"/>
        <end position="258"/>
    </location>
</feature>
<dbReference type="Proteomes" id="UP000578091">
    <property type="component" value="Unassembled WGS sequence"/>
</dbReference>
<name>A0A853J9U9_9GAMM</name>
<gene>
    <name evidence="2" type="ORF">H0E84_03555</name>
</gene>
<protein>
    <submittedName>
        <fullName evidence="2">Alpha/beta hydrolase</fullName>
    </submittedName>
</protein>
<dbReference type="RefSeq" id="WP_180677250.1">
    <property type="nucleotide sequence ID" value="NZ_JACCKA010000027.1"/>
</dbReference>
<evidence type="ECO:0000313" key="2">
    <source>
        <dbReference type="EMBL" id="NZA25448.1"/>
    </source>
</evidence>
<dbReference type="InterPro" id="IPR029058">
    <property type="entry name" value="AB_hydrolase_fold"/>
</dbReference>
<dbReference type="PANTHER" id="PTHR43798">
    <property type="entry name" value="MONOACYLGLYCEROL LIPASE"/>
    <property type="match status" value="1"/>
</dbReference>
<accession>A0A853J9U9</accession>
<dbReference type="GO" id="GO:0016787">
    <property type="term" value="F:hydrolase activity"/>
    <property type="evidence" value="ECO:0007669"/>
    <property type="project" value="UniProtKB-KW"/>
</dbReference>